<evidence type="ECO:0000313" key="3">
    <source>
        <dbReference type="Proteomes" id="UP000199679"/>
    </source>
</evidence>
<dbReference type="EMBL" id="LT629740">
    <property type="protein sequence ID" value="SDT38486.1"/>
    <property type="molecule type" value="Genomic_DNA"/>
</dbReference>
<dbReference type="RefSeq" id="WP_091375208.1">
    <property type="nucleotide sequence ID" value="NZ_LT629740.1"/>
</dbReference>
<feature type="compositionally biased region" description="Basic and acidic residues" evidence="1">
    <location>
        <begin position="21"/>
        <end position="36"/>
    </location>
</feature>
<organism evidence="2 3">
    <name type="scientific">Mucilaginibacter mallensis</name>
    <dbReference type="NCBI Taxonomy" id="652787"/>
    <lineage>
        <taxon>Bacteria</taxon>
        <taxon>Pseudomonadati</taxon>
        <taxon>Bacteroidota</taxon>
        <taxon>Sphingobacteriia</taxon>
        <taxon>Sphingobacteriales</taxon>
        <taxon>Sphingobacteriaceae</taxon>
        <taxon>Mucilaginibacter</taxon>
    </lineage>
</organism>
<evidence type="ECO:0000313" key="2">
    <source>
        <dbReference type="EMBL" id="SDT38486.1"/>
    </source>
</evidence>
<proteinExistence type="predicted"/>
<feature type="compositionally biased region" description="Acidic residues" evidence="1">
    <location>
        <begin position="37"/>
        <end position="48"/>
    </location>
</feature>
<dbReference type="Proteomes" id="UP000199679">
    <property type="component" value="Chromosome I"/>
</dbReference>
<dbReference type="STRING" id="652787.SAMN05216490_3293"/>
<evidence type="ECO:0000256" key="1">
    <source>
        <dbReference type="SAM" id="MobiDB-lite"/>
    </source>
</evidence>
<feature type="region of interest" description="Disordered" evidence="1">
    <location>
        <begin position="1"/>
        <end position="65"/>
    </location>
</feature>
<accession>A0A1H1ZZ12</accession>
<sequence length="65" mass="7323">MGTPKKPAKKQPISKATGAKKSADEELDPKPKKKIVDDDEDEDFDVPLDELGGYESFDYEDEDDY</sequence>
<keyword evidence="3" id="KW-1185">Reference proteome</keyword>
<name>A0A1H1ZZ12_MUCMA</name>
<dbReference type="AlphaFoldDB" id="A0A1H1ZZ12"/>
<reference evidence="2 3" key="1">
    <citation type="submission" date="2016-10" db="EMBL/GenBank/DDBJ databases">
        <authorList>
            <person name="de Groot N.N."/>
        </authorList>
    </citation>
    <scope>NUCLEOTIDE SEQUENCE [LARGE SCALE GENOMIC DNA]</scope>
    <source>
        <strain evidence="2 3">MP1X4</strain>
    </source>
</reference>
<protein>
    <submittedName>
        <fullName evidence="2">Uncharacterized protein</fullName>
    </submittedName>
</protein>
<gene>
    <name evidence="2" type="ORF">SAMN05216490_3293</name>
</gene>